<accession>A0A1J0GV93</accession>
<name>A0A1J0GV93_9CAUD</name>
<protein>
    <submittedName>
        <fullName evidence="1">Uncharacterized protein</fullName>
    </submittedName>
</protein>
<evidence type="ECO:0000313" key="2">
    <source>
        <dbReference type="Proteomes" id="UP000225978"/>
    </source>
</evidence>
<sequence>MALLSVAPQSITPEYYAELQDLFSSYFSGSGMSRELDCNYDEQEFDYISEALGTTNWDVMNENNLLSSFNKRQH</sequence>
<keyword evidence="2" id="KW-1185">Reference proteome</keyword>
<reference evidence="1 2" key="1">
    <citation type="journal article" date="2017" name="Viruses">
        <title>Stumbling across the Same Phage: Comparative Genomics of Widespread Temperate Phages Infecting the Fish Pathogen Vibrio anguillarum.</title>
        <authorList>
            <person name="Kalatzis P.G."/>
            <person name="Rorbo N.I."/>
            <person name="Castillo D."/>
            <person name="Mauritzen J.J."/>
            <person name="Jorgensen J."/>
            <person name="Kokkari C."/>
            <person name="Zhang F."/>
            <person name="Katharios P."/>
            <person name="Middelboe M."/>
        </authorList>
    </citation>
    <scope>NUCLEOTIDE SEQUENCE [LARGE SCALE GENOMIC DNA]</scope>
</reference>
<dbReference type="EMBL" id="KX889068">
    <property type="protein sequence ID" value="APC46103.1"/>
    <property type="molecule type" value="Genomic_DNA"/>
</dbReference>
<dbReference type="Proteomes" id="UP000225978">
    <property type="component" value="Segment"/>
</dbReference>
<evidence type="ECO:0000313" key="1">
    <source>
        <dbReference type="EMBL" id="APC46103.1"/>
    </source>
</evidence>
<gene>
    <name evidence="1" type="ORF">vBVspPpVa5_0101</name>
</gene>
<proteinExistence type="predicted"/>
<organism evidence="1 2">
    <name type="scientific">Vibrio phage vB_VspP_pVa5</name>
    <dbReference type="NCBI Taxonomy" id="1913109"/>
    <lineage>
        <taxon>Viruses</taxon>
        <taxon>Duplodnaviria</taxon>
        <taxon>Heunggongvirae</taxon>
        <taxon>Uroviricota</taxon>
        <taxon>Caudoviricetes</taxon>
        <taxon>Schitoviridae</taxon>
        <taxon>Pontosvirinae</taxon>
        <taxon>Galateavirus</taxon>
        <taxon>Galateavirus PVA5</taxon>
    </lineage>
</organism>